<reference evidence="3 4" key="1">
    <citation type="submission" date="2014-07" db="EMBL/GenBank/DDBJ databases">
        <title>Epilithonimonas lactis LMG 22401 Genome.</title>
        <authorList>
            <person name="Pipes S.E."/>
            <person name="Stropko S.J."/>
        </authorList>
    </citation>
    <scope>NUCLEOTIDE SEQUENCE [LARGE SCALE GENOMIC DNA]</scope>
    <source>
        <strain evidence="3 4">LMG 24401</strain>
    </source>
</reference>
<dbReference type="PROSITE" id="PS00061">
    <property type="entry name" value="ADH_SHORT"/>
    <property type="match status" value="1"/>
</dbReference>
<dbReference type="GO" id="GO:0016491">
    <property type="term" value="F:oxidoreductase activity"/>
    <property type="evidence" value="ECO:0007669"/>
    <property type="project" value="UniProtKB-KW"/>
</dbReference>
<dbReference type="SUPFAM" id="SSF51735">
    <property type="entry name" value="NAD(P)-binding Rossmann-fold domains"/>
    <property type="match status" value="1"/>
</dbReference>
<dbReference type="NCBIfam" id="NF004846">
    <property type="entry name" value="PRK06197.1"/>
    <property type="match status" value="1"/>
</dbReference>
<dbReference type="AlphaFoldDB" id="A0A085BLA6"/>
<comment type="caution">
    <text evidence="3">The sequence shown here is derived from an EMBL/GenBank/DDBJ whole genome shotgun (WGS) entry which is preliminary data.</text>
</comment>
<protein>
    <submittedName>
        <fullName evidence="3">Short-chain dehydrogenase</fullName>
    </submittedName>
</protein>
<dbReference type="CDD" id="cd05327">
    <property type="entry name" value="retinol-DH_like_SDR_c_like"/>
    <property type="match status" value="1"/>
</dbReference>
<dbReference type="Gene3D" id="3.40.50.720">
    <property type="entry name" value="NAD(P)-binding Rossmann-like Domain"/>
    <property type="match status" value="1"/>
</dbReference>
<comment type="similarity">
    <text evidence="1">Belongs to the short-chain dehydrogenases/reductases (SDR) family.</text>
</comment>
<name>A0A085BLA6_9FLAO</name>
<keyword evidence="4" id="KW-1185">Reference proteome</keyword>
<proteinExistence type="inferred from homology"/>
<dbReference type="PANTHER" id="PTHR24320">
    <property type="entry name" value="RETINOL DEHYDROGENASE"/>
    <property type="match status" value="1"/>
</dbReference>
<dbReference type="InterPro" id="IPR020904">
    <property type="entry name" value="Sc_DH/Rdtase_CS"/>
</dbReference>
<dbReference type="Pfam" id="PF00106">
    <property type="entry name" value="adh_short"/>
    <property type="match status" value="1"/>
</dbReference>
<sequence>MWTIENIPNQSDKTAIVTGANAGIGYQTALALYEKGADVIIAARDEDKMKMAVEKISKISGNGSISYMVLDLGNLKSVSDFASDFKSKYKKLDLLINNAGVMVPPAGKTVDGFELQFGINFIGHFALTCYLYPLLKDTKDSRVVTLSSGAHKLTDTIDFENVRLEKPYDARSSYAMSKLADITFAIELQRRINTKGDHIISVSSHPGVTRTDLQRHLDNLEERFAAYPAVMEAPQGALSTLYAATSPDITGGEYYGPDGEGEFSGFPAKASIGENAKDPNLGEKLWRFAENSTNLFFP</sequence>
<dbReference type="InterPro" id="IPR036291">
    <property type="entry name" value="NAD(P)-bd_dom_sf"/>
</dbReference>
<dbReference type="STRING" id="421072.SAMN04488097_1211"/>
<evidence type="ECO:0000313" key="3">
    <source>
        <dbReference type="EMBL" id="KFC23251.1"/>
    </source>
</evidence>
<dbReference type="eggNOG" id="COG1028">
    <property type="taxonomic scope" value="Bacteria"/>
</dbReference>
<evidence type="ECO:0000256" key="2">
    <source>
        <dbReference type="ARBA" id="ARBA00023002"/>
    </source>
</evidence>
<dbReference type="Proteomes" id="UP000028623">
    <property type="component" value="Unassembled WGS sequence"/>
</dbReference>
<dbReference type="RefSeq" id="WP_034973006.1">
    <property type="nucleotide sequence ID" value="NZ_FOFI01000002.1"/>
</dbReference>
<accession>A0A085BLA6</accession>
<dbReference type="EMBL" id="JPLY01000001">
    <property type="protein sequence ID" value="KFC23251.1"/>
    <property type="molecule type" value="Genomic_DNA"/>
</dbReference>
<dbReference type="PANTHER" id="PTHR24320:SF148">
    <property type="entry name" value="NAD(P)-BINDING ROSSMANN-FOLD SUPERFAMILY PROTEIN"/>
    <property type="match status" value="1"/>
</dbReference>
<dbReference type="OrthoDB" id="597510at2"/>
<evidence type="ECO:0000256" key="1">
    <source>
        <dbReference type="ARBA" id="ARBA00006484"/>
    </source>
</evidence>
<dbReference type="PRINTS" id="PR00081">
    <property type="entry name" value="GDHRDH"/>
</dbReference>
<keyword evidence="2" id="KW-0560">Oxidoreductase</keyword>
<dbReference type="InterPro" id="IPR002347">
    <property type="entry name" value="SDR_fam"/>
</dbReference>
<organism evidence="3 4">
    <name type="scientific">Epilithonimonas lactis</name>
    <dbReference type="NCBI Taxonomy" id="421072"/>
    <lineage>
        <taxon>Bacteria</taxon>
        <taxon>Pseudomonadati</taxon>
        <taxon>Bacteroidota</taxon>
        <taxon>Flavobacteriia</taxon>
        <taxon>Flavobacteriales</taxon>
        <taxon>Weeksellaceae</taxon>
        <taxon>Chryseobacterium group</taxon>
        <taxon>Epilithonimonas</taxon>
    </lineage>
</organism>
<evidence type="ECO:0000313" key="4">
    <source>
        <dbReference type="Proteomes" id="UP000028623"/>
    </source>
</evidence>
<gene>
    <name evidence="3" type="ORF">IO89_01275</name>
</gene>